<dbReference type="EMBL" id="CP014646">
    <property type="protein sequence ID" value="AMO37741.1"/>
    <property type="molecule type" value="Genomic_DNA"/>
</dbReference>
<name>A0A127K753_9RHOO</name>
<gene>
    <name evidence="2" type="ORF">AC731_012815</name>
</gene>
<organism evidence="2 3">
    <name type="scientific">Thauera humireducens</name>
    <dbReference type="NCBI Taxonomy" id="1134435"/>
    <lineage>
        <taxon>Bacteria</taxon>
        <taxon>Pseudomonadati</taxon>
        <taxon>Pseudomonadota</taxon>
        <taxon>Betaproteobacteria</taxon>
        <taxon>Rhodocyclales</taxon>
        <taxon>Zoogloeaceae</taxon>
        <taxon>Thauera</taxon>
    </lineage>
</organism>
<dbReference type="PIRSF" id="PIRSF036704">
    <property type="entry name" value="UCP036704"/>
    <property type="match status" value="1"/>
</dbReference>
<proteinExistence type="predicted"/>
<dbReference type="KEGG" id="thu:AC731_012815"/>
<evidence type="ECO:0008006" key="4">
    <source>
        <dbReference type="Google" id="ProtNLM"/>
    </source>
</evidence>
<accession>A0A127K753</accession>
<evidence type="ECO:0000256" key="1">
    <source>
        <dbReference type="SAM" id="SignalP"/>
    </source>
</evidence>
<dbReference type="RefSeq" id="WP_004292196.1">
    <property type="nucleotide sequence ID" value="NZ_CP014646.1"/>
</dbReference>
<dbReference type="InterPro" id="IPR014177">
    <property type="entry name" value="Formate_DH_TAT-contain"/>
</dbReference>
<dbReference type="Proteomes" id="UP000036902">
    <property type="component" value="Chromosome"/>
</dbReference>
<evidence type="ECO:0000313" key="3">
    <source>
        <dbReference type="Proteomes" id="UP000036902"/>
    </source>
</evidence>
<feature type="signal peptide" evidence="1">
    <location>
        <begin position="1"/>
        <end position="25"/>
    </location>
</feature>
<evidence type="ECO:0000313" key="2">
    <source>
        <dbReference type="EMBL" id="AMO37741.1"/>
    </source>
</evidence>
<dbReference type="InterPro" id="IPR006311">
    <property type="entry name" value="TAT_signal"/>
</dbReference>
<reference evidence="3" key="1">
    <citation type="submission" date="2016-03" db="EMBL/GenBank/DDBJ databases">
        <authorList>
            <person name="Ma C."/>
            <person name="Zhou S."/>
            <person name="Yang G."/>
        </authorList>
    </citation>
    <scope>NUCLEOTIDE SEQUENCE [LARGE SCALE GENOMIC DNA]</scope>
    <source>
        <strain evidence="3">SgZ-1</strain>
    </source>
</reference>
<dbReference type="AlphaFoldDB" id="A0A127K753"/>
<feature type="chain" id="PRO_5007797970" description="Formate dehydrogenase" evidence="1">
    <location>
        <begin position="26"/>
        <end position="68"/>
    </location>
</feature>
<keyword evidence="1" id="KW-0732">Signal</keyword>
<dbReference type="PROSITE" id="PS51318">
    <property type="entry name" value="TAT"/>
    <property type="match status" value="1"/>
</dbReference>
<keyword evidence="3" id="KW-1185">Reference proteome</keyword>
<sequence length="68" mass="7183">MKDDNTKLSRRNFLMAVGASGAAGAAALAATATKTVPGAAQAVETARREEADKGISEHMRNYYRSARV</sequence>
<protein>
    <recommendedName>
        <fullName evidence="4">Formate dehydrogenase</fullName>
    </recommendedName>
</protein>
<dbReference type="STRING" id="1134435.AC731_012815"/>